<dbReference type="EMBL" id="SLUP01000013">
    <property type="protein sequence ID" value="TCL62497.1"/>
    <property type="molecule type" value="Genomic_DNA"/>
</dbReference>
<dbReference type="OrthoDB" id="961510at2"/>
<dbReference type="Proteomes" id="UP000295455">
    <property type="component" value="Unassembled WGS sequence"/>
</dbReference>
<proteinExistence type="predicted"/>
<name>A0A4V2QD10_9FLAO</name>
<evidence type="ECO:0000313" key="2">
    <source>
        <dbReference type="Proteomes" id="UP000295455"/>
    </source>
</evidence>
<dbReference type="AlphaFoldDB" id="A0A4V2QD10"/>
<protein>
    <submittedName>
        <fullName evidence="1">Uncharacterized protein</fullName>
    </submittedName>
</protein>
<reference evidence="1 2" key="1">
    <citation type="submission" date="2019-03" db="EMBL/GenBank/DDBJ databases">
        <title>Genomic Encyclopedia of Type Strains, Phase IV (KMG-IV): sequencing the most valuable type-strain genomes for metagenomic binning, comparative biology and taxonomic classification.</title>
        <authorList>
            <person name="Goeker M."/>
        </authorList>
    </citation>
    <scope>NUCLEOTIDE SEQUENCE [LARGE SCALE GENOMIC DNA]</scope>
    <source>
        <strain evidence="1 2">DSM 18792</strain>
    </source>
</reference>
<sequence>MTLNEFNGLSHDEKLYTVVDKGVFLDNYVTVDIRMNLYSVDRFYVELVYDSELNQVVEVRSFKQGVFLDKYTSHIDLK</sequence>
<dbReference type="RefSeq" id="WP_132219425.1">
    <property type="nucleotide sequence ID" value="NZ_OX156936.1"/>
</dbReference>
<evidence type="ECO:0000313" key="1">
    <source>
        <dbReference type="EMBL" id="TCL62497.1"/>
    </source>
</evidence>
<accession>A0A4V2QD10</accession>
<gene>
    <name evidence="1" type="ORF">EV196_11339</name>
</gene>
<organism evidence="1 2">
    <name type="scientific">Mariniflexile fucanivorans</name>
    <dbReference type="NCBI Taxonomy" id="264023"/>
    <lineage>
        <taxon>Bacteria</taxon>
        <taxon>Pseudomonadati</taxon>
        <taxon>Bacteroidota</taxon>
        <taxon>Flavobacteriia</taxon>
        <taxon>Flavobacteriales</taxon>
        <taxon>Flavobacteriaceae</taxon>
        <taxon>Mariniflexile</taxon>
    </lineage>
</organism>
<comment type="caution">
    <text evidence="1">The sequence shown here is derived from an EMBL/GenBank/DDBJ whole genome shotgun (WGS) entry which is preliminary data.</text>
</comment>
<keyword evidence="2" id="KW-1185">Reference proteome</keyword>